<dbReference type="InterPro" id="IPR043129">
    <property type="entry name" value="ATPase_NBD"/>
</dbReference>
<dbReference type="PANTHER" id="PTHR18964">
    <property type="entry name" value="ROK (REPRESSOR, ORF, KINASE) FAMILY"/>
    <property type="match status" value="1"/>
</dbReference>
<name>A0ABW5D943_9BACT</name>
<accession>A0ABW5D943</accession>
<evidence type="ECO:0000313" key="2">
    <source>
        <dbReference type="EMBL" id="MFD2256953.1"/>
    </source>
</evidence>
<dbReference type="EMBL" id="JBHUIT010000017">
    <property type="protein sequence ID" value="MFD2256953.1"/>
    <property type="molecule type" value="Genomic_DNA"/>
</dbReference>
<evidence type="ECO:0000256" key="1">
    <source>
        <dbReference type="ARBA" id="ARBA00006479"/>
    </source>
</evidence>
<comment type="caution">
    <text evidence="2">The sequence shown here is derived from an EMBL/GenBank/DDBJ whole genome shotgun (WGS) entry which is preliminary data.</text>
</comment>
<reference evidence="3" key="1">
    <citation type="journal article" date="2019" name="Int. J. Syst. Evol. Microbiol.">
        <title>The Global Catalogue of Microorganisms (GCM) 10K type strain sequencing project: providing services to taxonomists for standard genome sequencing and annotation.</title>
        <authorList>
            <consortium name="The Broad Institute Genomics Platform"/>
            <consortium name="The Broad Institute Genome Sequencing Center for Infectious Disease"/>
            <person name="Wu L."/>
            <person name="Ma J."/>
        </authorList>
    </citation>
    <scope>NUCLEOTIDE SEQUENCE [LARGE SCALE GENOMIC DNA]</scope>
    <source>
        <strain evidence="3">CGMCC 4.7106</strain>
    </source>
</reference>
<keyword evidence="3" id="KW-1185">Reference proteome</keyword>
<dbReference type="Proteomes" id="UP001597375">
    <property type="component" value="Unassembled WGS sequence"/>
</dbReference>
<evidence type="ECO:0000313" key="3">
    <source>
        <dbReference type="Proteomes" id="UP001597375"/>
    </source>
</evidence>
<gene>
    <name evidence="2" type="ORF">ACFSSA_09715</name>
</gene>
<dbReference type="Gene3D" id="3.30.420.40">
    <property type="match status" value="2"/>
</dbReference>
<protein>
    <submittedName>
        <fullName evidence="2">ROK family protein</fullName>
    </submittedName>
</protein>
<organism evidence="2 3">
    <name type="scientific">Luteolibacter algae</name>
    <dbReference type="NCBI Taxonomy" id="454151"/>
    <lineage>
        <taxon>Bacteria</taxon>
        <taxon>Pseudomonadati</taxon>
        <taxon>Verrucomicrobiota</taxon>
        <taxon>Verrucomicrobiia</taxon>
        <taxon>Verrucomicrobiales</taxon>
        <taxon>Verrucomicrobiaceae</taxon>
        <taxon>Luteolibacter</taxon>
    </lineage>
</organism>
<dbReference type="SUPFAM" id="SSF53067">
    <property type="entry name" value="Actin-like ATPase domain"/>
    <property type="match status" value="1"/>
</dbReference>
<dbReference type="PANTHER" id="PTHR18964:SF149">
    <property type="entry name" value="BIFUNCTIONAL UDP-N-ACETYLGLUCOSAMINE 2-EPIMERASE_N-ACETYLMANNOSAMINE KINASE"/>
    <property type="match status" value="1"/>
</dbReference>
<dbReference type="Pfam" id="PF00480">
    <property type="entry name" value="ROK"/>
    <property type="match status" value="1"/>
</dbReference>
<dbReference type="RefSeq" id="WP_386820241.1">
    <property type="nucleotide sequence ID" value="NZ_JBHUIT010000017.1"/>
</dbReference>
<proteinExistence type="inferred from homology"/>
<comment type="similarity">
    <text evidence="1">Belongs to the ROK (NagC/XylR) family.</text>
</comment>
<sequence length="338" mass="36081">MSKPKHFVGLDIGGSTIKAVIINSSAEQVGPIVEVRSHVKEGYEATFLQLETALDALTNHAGISRGDIGGIGLDVPAPSSGGVIWGKANLGDDWVGTDICGKLHERLGIPVNMTNDCNAAAVGEYSIRGNHDGALLLVAPGTGLGGGFVLPGGTLYEGANGLALEVGHVSVPFMEEDGSLPACTCGLKGCLEAWVSLVALRRRLEIELRKPAWESHMLNCPDSNIEEKAFQLRTLAEKGDALACQLFKQQGYILGYGIADVVRTLDPGLVVIGGGLAEAKFRDQYMEWIREGFTERAWSVYRHSPIEPEKITTRFEWAEGGDAAASIGMAYTARNLFS</sequence>
<dbReference type="InterPro" id="IPR000600">
    <property type="entry name" value="ROK"/>
</dbReference>